<dbReference type="Pfam" id="PF22058">
    <property type="entry name" value="X25_BaPul_like"/>
    <property type="match status" value="1"/>
</dbReference>
<feature type="domain" description="Amylopullulanase X25" evidence="1">
    <location>
        <begin position="140"/>
        <end position="200"/>
    </location>
</feature>
<dbReference type="InterPro" id="IPR054409">
    <property type="entry name" value="X25_BaPul-like"/>
</dbReference>
<feature type="non-terminal residue" evidence="2">
    <location>
        <position position="1"/>
    </location>
</feature>
<dbReference type="GO" id="GO:0019867">
    <property type="term" value="C:outer membrane"/>
    <property type="evidence" value="ECO:0007669"/>
    <property type="project" value="InterPro"/>
</dbReference>
<sequence length="757" mass="80380">TTLYMIGDATQGGWALENATALAYDADSKTFTWTGDLTVGTEGFKFVVSNTAYVPCFVAASEGQQLVSGEQVALVYRENEEAGAPADYKFKVPEDGNYTVVVTMDGTEASMVVTQNSVAPVPQWYVAGNGNENVPEWVNGKNWNPDGAPMTANGDGTFSYSTTIPAGTYEFKVTNGTWEAEQGSVVYDYNHINATTSTSGYENASGNVKFTISEQADITISLNPEAADNEKITLTSSIPFGQAVITVWTVVGDAALCGSDWDPADANNDMAEDAETPGIWTKTYENFEVNADNAGTVISFKAVANHNYSVGEVPQGEGNNATLTLPEETGIYNITLTLNTGDWTLSNEIVKVGGEEPEPVEPTAEWSFLLNGDNSLTVICTVNALGGQTDPSAVAGLVGWMYVDNPATQLGWVAGSFEIMYTTEVLTDGQTVTLNATWNWQDGGVFTAPETFIYTFNEEEPEPVPAAWYIAGNGDVDAAWVGGLSWDVAGVALADNGDGTYGYETTVPAGTYQFKITNGKWYDPNTTPDGINYGYTNVDAAASNSGYVDGGGNNVMFTIASEATITITLNPAAMDDAKIILASTVGFGEAVVDRWTLAGDVPFFAGSAWGFDAGNDLVETAPGVWTKVYENVEVTSDMAGQTYQYKVGANGGFDVDQYPAQGNNTFTMPAEAGSYNITFTFNAEGERTLGFECVMNEPTSIDEAAAAVITAADGRIYCDKDFIIVNLAGQDVTAANGDLQGTYLVVAGDEVVKVMVD</sequence>
<proteinExistence type="predicted"/>
<dbReference type="Gene3D" id="2.60.40.10">
    <property type="entry name" value="Immunoglobulins"/>
    <property type="match status" value="4"/>
</dbReference>
<dbReference type="Proteomes" id="UP000823637">
    <property type="component" value="Unassembled WGS sequence"/>
</dbReference>
<reference evidence="2" key="1">
    <citation type="submission" date="2020-10" db="EMBL/GenBank/DDBJ databases">
        <authorList>
            <person name="Gilroy R."/>
        </authorList>
    </citation>
    <scope>NUCLEOTIDE SEQUENCE</scope>
    <source>
        <strain evidence="2">D3-1215</strain>
    </source>
</reference>
<protein>
    <submittedName>
        <fullName evidence="2">SusF/SusE family outer membrane protein</fullName>
    </submittedName>
</protein>
<dbReference type="AlphaFoldDB" id="A0A9D9EG48"/>
<evidence type="ECO:0000259" key="1">
    <source>
        <dbReference type="Pfam" id="PF22058"/>
    </source>
</evidence>
<evidence type="ECO:0000313" key="2">
    <source>
        <dbReference type="EMBL" id="MBO8446348.1"/>
    </source>
</evidence>
<accession>A0A9D9EG48</accession>
<dbReference type="InterPro" id="IPR013783">
    <property type="entry name" value="Ig-like_fold"/>
</dbReference>
<reference evidence="2" key="2">
    <citation type="journal article" date="2021" name="PeerJ">
        <title>Extensive microbial diversity within the chicken gut microbiome revealed by metagenomics and culture.</title>
        <authorList>
            <person name="Gilroy R."/>
            <person name="Ravi A."/>
            <person name="Getino M."/>
            <person name="Pursley I."/>
            <person name="Horton D.L."/>
            <person name="Alikhan N.F."/>
            <person name="Baker D."/>
            <person name="Gharbi K."/>
            <person name="Hall N."/>
            <person name="Watson M."/>
            <person name="Adriaenssens E.M."/>
            <person name="Foster-Nyarko E."/>
            <person name="Jarju S."/>
            <person name="Secka A."/>
            <person name="Antonio M."/>
            <person name="Oren A."/>
            <person name="Chaudhuri R.R."/>
            <person name="La Ragione R."/>
            <person name="Hildebrand F."/>
            <person name="Pallen M.J."/>
        </authorList>
    </citation>
    <scope>NUCLEOTIDE SEQUENCE</scope>
    <source>
        <strain evidence="2">D3-1215</strain>
    </source>
</reference>
<gene>
    <name evidence="2" type="ORF">IAC32_01180</name>
</gene>
<dbReference type="EMBL" id="JADIMR010000015">
    <property type="protein sequence ID" value="MBO8446348.1"/>
    <property type="molecule type" value="Genomic_DNA"/>
</dbReference>
<evidence type="ECO:0000313" key="3">
    <source>
        <dbReference type="Proteomes" id="UP000823637"/>
    </source>
</evidence>
<name>A0A9D9EG48_9BACT</name>
<comment type="caution">
    <text evidence="2">The sequence shown here is derived from an EMBL/GenBank/DDBJ whole genome shotgun (WGS) entry which is preliminary data.</text>
</comment>
<dbReference type="GO" id="GO:2001070">
    <property type="term" value="F:starch binding"/>
    <property type="evidence" value="ECO:0007669"/>
    <property type="project" value="InterPro"/>
</dbReference>
<organism evidence="2 3">
    <name type="scientific">Candidatus Enterocola intestinipullorum</name>
    <dbReference type="NCBI Taxonomy" id="2840783"/>
    <lineage>
        <taxon>Bacteria</taxon>
        <taxon>Pseudomonadati</taxon>
        <taxon>Bacteroidota</taxon>
        <taxon>Bacteroidia</taxon>
        <taxon>Bacteroidales</taxon>
        <taxon>Candidatus Enterocola</taxon>
    </lineage>
</organism>
<dbReference type="Gene3D" id="2.60.40.3620">
    <property type="match status" value="1"/>
</dbReference>